<dbReference type="OrthoDB" id="7322641at2"/>
<sequence length="2098" mass="219254">MPRDTLLPLPGWDGPGLSVSRDAAGRLLRMAVGDRLHLERQDGDVVLGGGLARMRELATPGRLLRAVHSQGRSWQESYHCDEAGRPTLVDGVTIAHDALGRVVLCDGPAGAWRYGYDARGHLGAIEPPGEQRRRLRWDAAGRPIDVVAPGVLDPGRHGRDALGRLWTLRDAAGTIRHTYLWDGLCCLGRIDGPPDAPLACVFSLDLTFTPVRLIGWDGVRIVPRDAFGEALLGIPGTPGLFGGTVAGDLVHLRARALDPRRGTFTAPDPFDGSEQDPRRAHGWRGALPVEPDGAHQPFAVCRNDPIGRADPTGEISAGVATGLLTLSSLTWSSGNMLVSFFLMDPLNFILGFFTKPFWTEGRWFSKSAMRARYHGGYGFRYDPLGFEALGINEGRAWTVQHVIWAQRKEFDELNPARVFTPVTPFRPKLYGSLLRIEAAAAGNDLPLRVLLLHGAQRADARLVHGAPVGSPEIAPLREDHAWTRRGGAAEAVVPGARVPVFPSGGLHFPPQPRIATPRGAARIEEVLPTGEIAPGTVTLRKQLVVKKLGIGLAAGQEVMLTGAASARALVTLDAVRIVGKETLLFLRADPPGALGTSDLHLRGIQTPTAAAPARAAVALPPGSAPGRLDARPTTADPIAASTPLRLKQAGVVVGGAVVDRLEAAVGIDVAPERAKGDKPRRIWLAAPNAAGPDRPVTATTARSLTFPAGTAPAKGAAIVVFIPGAGGASAARLVADDPVADQRALDRDLPAALSGAAAGALRWRPLAPVRALGVWDDATGAAAFVYRPEASGTAVAAGPLLVRDDDNTIRQVRDGTGLLRDELVLGTAALPGNPAVAYDVEPLAFDGPERGDARLETITIFAFASPPGAGITTAPRPALALHRLNGATVAAALTTPLLTALPALAGATITLALPADAAKLVAGSAEATTAPTPGQLVRLTAGAVDEAVLVKTVRVEALANHDPGLGAAALSLVPLMPAGFLYAAEFLAPDRVRLRPDAHRLAGLEPLALAAAAPPTVAVQMPQLAVGELVRAVWNGVANTALLQVEAAEGTVLKLAGGDLAALVAAAPADLKLMRMAPVDPGTGTPFAGINGAVVAPAPARLRFDVWAPNALAARAAWYTAAGDATAAAALTGAPALHRWWAVTDGTKTVPIQITATASLAVELHALPASLSGAAASAMAALHLSDIGLLGEYVLDGSQLTTEELDLAPGPSLVLALPHKPQAAGGVAAAGKLGSGTVMIPDDETESWYLDRPTALETHELRHTLQCAMMGPLLLGMLPIALVEDIVRSTTTLGDVAFSPYVAAQIVTDDGLRRLAIANPGGVSFEAGRKVEISAGNQVVLGTLGEADPAGFLLTGSAVSQIADGAVQVRQGKEELGDGLTALGWIIDICSLLTLGNLASTVGAAVFKLIPDLIGGAVNVANGKDFFDPYSLDRFPATVPDAARPASVRPQPRDGDTLTLRPHDRVRVSAGERSLDTVVTQVDGTGLADLATAPPVEGAERRLEIAVIGREDELRRVSTGVSDALHVPWLRWIYDPYGELRFGTDAKPDSAEEWVLKLARWALSSSAWSMVIPGIFIWDNALKQRNNKGHLSRMEQGASSASGDLYSPVARLAGKLEVVGDVARYRVWALSRTDSMIPQRLGDAPGAGSDPDQGEPWIFPRRRGGAAVVPPNADQQAHADAAVDVPDVLVQRNFLEPLLLTAGTPDRVLPADLARLPAEAGLQRTTGVHVGFSRPGAHRVTVGNLPFAASAGEAQTEGRQTILFDETVGDVTLRAAGRSLAEGDTLKLVPCQRVTFSVAPAAGRRHALLVQRPIDGTLARRPADLLLQVQTSLGTEVLEVQRVHAVIPFSIEEDKSARWPQAHLLPELRLAVRRLTIEVVDVIAVHASLVPAGAGPLPPVKPFALPGEEAFLVVPARLHLARPVLAVTYPAGARPANGTNPDPEVRPVTPVPSALAEVVADGAVLRLVFDATDPPEEPCLCEWTLSLRAQQPKIGGGTENISANIKASIEYRPHFRLELPAGVDTVAAGASIVLHTSNAVRAGAVTVTPSDGVTSAVSADGRDITLTVAAAAAKVARKVVVEDAAAPAHQAKRTILVT</sequence>
<dbReference type="NCBIfam" id="TIGR01643">
    <property type="entry name" value="YD_repeat_2x"/>
    <property type="match status" value="1"/>
</dbReference>
<gene>
    <name evidence="2" type="ORF">C8P66_11735</name>
</gene>
<dbReference type="Gene3D" id="2.180.10.10">
    <property type="entry name" value="RHS repeat-associated core"/>
    <property type="match status" value="2"/>
</dbReference>
<reference evidence="2 3" key="1">
    <citation type="submission" date="2018-06" db="EMBL/GenBank/DDBJ databases">
        <title>Genomic Encyclopedia of Archaeal and Bacterial Type Strains, Phase II (KMG-II): from individual species to whole genera.</title>
        <authorList>
            <person name="Goeker M."/>
        </authorList>
    </citation>
    <scope>NUCLEOTIDE SEQUENCE [LARGE SCALE GENOMIC DNA]</scope>
    <source>
        <strain evidence="2 3">DSM 24525</strain>
    </source>
</reference>
<evidence type="ECO:0000256" key="1">
    <source>
        <dbReference type="SAM" id="MobiDB-lite"/>
    </source>
</evidence>
<comment type="caution">
    <text evidence="2">The sequence shown here is derived from an EMBL/GenBank/DDBJ whole genome shotgun (WGS) entry which is preliminary data.</text>
</comment>
<accession>A0A2W7K683</accession>
<protein>
    <submittedName>
        <fullName evidence="2">YD repeat-containing protein</fullName>
    </submittedName>
</protein>
<dbReference type="InterPro" id="IPR006530">
    <property type="entry name" value="YD"/>
</dbReference>
<dbReference type="EMBL" id="QKYU01000017">
    <property type="protein sequence ID" value="PZW43010.1"/>
    <property type="molecule type" value="Genomic_DNA"/>
</dbReference>
<organism evidence="2 3">
    <name type="scientific">Humitalea rosea</name>
    <dbReference type="NCBI Taxonomy" id="990373"/>
    <lineage>
        <taxon>Bacteria</taxon>
        <taxon>Pseudomonadati</taxon>
        <taxon>Pseudomonadota</taxon>
        <taxon>Alphaproteobacteria</taxon>
        <taxon>Acetobacterales</taxon>
        <taxon>Roseomonadaceae</taxon>
        <taxon>Humitalea</taxon>
    </lineage>
</organism>
<feature type="region of interest" description="Disordered" evidence="1">
    <location>
        <begin position="263"/>
        <end position="284"/>
    </location>
</feature>
<keyword evidence="3" id="KW-1185">Reference proteome</keyword>
<name>A0A2W7K683_9PROT</name>
<proteinExistence type="predicted"/>
<evidence type="ECO:0000313" key="2">
    <source>
        <dbReference type="EMBL" id="PZW43010.1"/>
    </source>
</evidence>
<dbReference type="Proteomes" id="UP000249688">
    <property type="component" value="Unassembled WGS sequence"/>
</dbReference>
<dbReference type="RefSeq" id="WP_158537261.1">
    <property type="nucleotide sequence ID" value="NZ_QKYU01000017.1"/>
</dbReference>
<evidence type="ECO:0000313" key="3">
    <source>
        <dbReference type="Proteomes" id="UP000249688"/>
    </source>
</evidence>